<dbReference type="InterPro" id="IPR031774">
    <property type="entry name" value="SF3A3_dom"/>
</dbReference>
<comment type="similarity">
    <text evidence="2">Belongs to the SF3A3 family.</text>
</comment>
<dbReference type="InterPro" id="IPR013087">
    <property type="entry name" value="Znf_C2H2_type"/>
</dbReference>
<feature type="domain" description="Matrin-type" evidence="9">
    <location>
        <begin position="429"/>
        <end position="460"/>
    </location>
</feature>
<evidence type="ECO:0000313" key="10">
    <source>
        <dbReference type="EMBL" id="THW41272.1"/>
    </source>
</evidence>
<feature type="region of interest" description="Disordered" evidence="8">
    <location>
        <begin position="295"/>
        <end position="321"/>
    </location>
</feature>
<dbReference type="InterPro" id="IPR000690">
    <property type="entry name" value="Matrin/U1-C_Znf_C2H2"/>
</dbReference>
<evidence type="ECO:0000256" key="1">
    <source>
        <dbReference type="ARBA" id="ARBA00004123"/>
    </source>
</evidence>
<proteinExistence type="inferred from homology"/>
<organism evidence="10 11">
    <name type="scientific">Aureobasidium pullulans</name>
    <name type="common">Black yeast</name>
    <name type="synonym">Pullularia pullulans</name>
    <dbReference type="NCBI Taxonomy" id="5580"/>
    <lineage>
        <taxon>Eukaryota</taxon>
        <taxon>Fungi</taxon>
        <taxon>Dikarya</taxon>
        <taxon>Ascomycota</taxon>
        <taxon>Pezizomycotina</taxon>
        <taxon>Dothideomycetes</taxon>
        <taxon>Dothideomycetidae</taxon>
        <taxon>Dothideales</taxon>
        <taxon>Saccotheciaceae</taxon>
        <taxon>Aureobasidium</taxon>
    </lineage>
</organism>
<dbReference type="GO" id="GO:0003723">
    <property type="term" value="F:RNA binding"/>
    <property type="evidence" value="ECO:0007669"/>
    <property type="project" value="InterPro"/>
</dbReference>
<evidence type="ECO:0000256" key="4">
    <source>
        <dbReference type="ARBA" id="ARBA00022723"/>
    </source>
</evidence>
<evidence type="ECO:0000256" key="2">
    <source>
        <dbReference type="ARBA" id="ARBA00008776"/>
    </source>
</evidence>
<feature type="compositionally biased region" description="Low complexity" evidence="8">
    <location>
        <begin position="310"/>
        <end position="321"/>
    </location>
</feature>
<evidence type="ECO:0000256" key="7">
    <source>
        <dbReference type="ARBA" id="ARBA00023242"/>
    </source>
</evidence>
<keyword evidence="3" id="KW-0597">Phosphoprotein</keyword>
<evidence type="ECO:0000256" key="5">
    <source>
        <dbReference type="ARBA" id="ARBA00022771"/>
    </source>
</evidence>
<evidence type="ECO:0000256" key="8">
    <source>
        <dbReference type="SAM" id="MobiDB-lite"/>
    </source>
</evidence>
<keyword evidence="6" id="KW-0862">Zinc</keyword>
<dbReference type="EMBL" id="QZAL01000072">
    <property type="protein sequence ID" value="THW41272.1"/>
    <property type="molecule type" value="Genomic_DNA"/>
</dbReference>
<protein>
    <submittedName>
        <fullName evidence="10">Splicing factor 3A subunit 3</fullName>
    </submittedName>
</protein>
<dbReference type="AlphaFoldDB" id="A0A4S8XLV1"/>
<keyword evidence="5" id="KW-0863">Zinc-finger</keyword>
<dbReference type="PROSITE" id="PS00028">
    <property type="entry name" value="ZINC_FINGER_C2H2_1"/>
    <property type="match status" value="1"/>
</dbReference>
<feature type="compositionally biased region" description="Basic and acidic residues" evidence="8">
    <location>
        <begin position="296"/>
        <end position="307"/>
    </location>
</feature>
<dbReference type="Gene3D" id="3.30.160.60">
    <property type="entry name" value="Classic Zinc Finger"/>
    <property type="match status" value="1"/>
</dbReference>
<dbReference type="PANTHER" id="PTHR12786:SF2">
    <property type="entry name" value="SPLICING FACTOR 3A SUBUNIT 3"/>
    <property type="match status" value="1"/>
</dbReference>
<comment type="caution">
    <text evidence="10">The sequence shown here is derived from an EMBL/GenBank/DDBJ whole genome shotgun (WGS) entry which is preliminary data.</text>
</comment>
<comment type="subcellular location">
    <subcellularLocation>
        <location evidence="1">Nucleus</location>
    </subcellularLocation>
</comment>
<feature type="region of interest" description="Disordered" evidence="8">
    <location>
        <begin position="345"/>
        <end position="368"/>
    </location>
</feature>
<dbReference type="GO" id="GO:0000398">
    <property type="term" value="P:mRNA splicing, via spliceosome"/>
    <property type="evidence" value="ECO:0007669"/>
    <property type="project" value="InterPro"/>
</dbReference>
<dbReference type="Pfam" id="PF12108">
    <property type="entry name" value="SF3a60_bindingd"/>
    <property type="match status" value="1"/>
</dbReference>
<name>A0A4S8XLV1_AURPU</name>
<sequence length="524" mass="60746">MLLEDLRNTREDLERLEQAIAERSLEDPKHGNEDVVLRRYYALHVQMLIHSQIRDRLQRDHQIAAFLDRIKSQSNRAVDLYKDNDGSRLREVQSISTGDTFDEFYKQLNHIKDFHKRYPNEPVENLERAYKRRAVGEDAPFPSEIDTMFTGEEAFGRYFDMNALHEDYINLPGSKRRITYLQYLDTFDEFDGMSRPEKLKDQYFQYLGNLAIYLESFMRRIKPLEDLDRLFLSFDEDFLKLWEKDEVPGWQLNTKSTSDAPATEGTGEGMWCPDCEKEFKNDNVYKGHLTGKKHIKNAEARKQRAADGEAASTNGSANTAAASMHRLKEKAVAEREHRIRKLAAAMQTERSDTRANVERKQGMTDKERQQELAALYAESMDLASADPQADDPEQDEEGKVYNPLKLPLGWDDKPIPFWLYKLHGLGVEFPCEICGNYVYMGRRAFDKHFGEARHLYGLKRLGITNSSMFRDVTGIEEATELWKKLQGDRKVESTASDQVVQMEDGEGNVMPEKVYYDLQKQGLL</sequence>
<dbReference type="Pfam" id="PF16837">
    <property type="entry name" value="SF3A3"/>
    <property type="match status" value="1"/>
</dbReference>
<evidence type="ECO:0000313" key="11">
    <source>
        <dbReference type="Proteomes" id="UP000310687"/>
    </source>
</evidence>
<reference evidence="10 11" key="1">
    <citation type="submission" date="2018-10" db="EMBL/GenBank/DDBJ databases">
        <title>Fifty Aureobasidium pullulans genomes reveal a recombining polyextremotolerant generalist.</title>
        <authorList>
            <person name="Gostincar C."/>
            <person name="Turk M."/>
            <person name="Zajc J."/>
            <person name="Gunde-Cimerman N."/>
        </authorList>
    </citation>
    <scope>NUCLEOTIDE SEQUENCE [LARGE SCALE GENOMIC DNA]</scope>
    <source>
        <strain evidence="10 11">EXF-11013</strain>
    </source>
</reference>
<gene>
    <name evidence="10" type="ORF">D6D22_05468</name>
</gene>
<evidence type="ECO:0000256" key="3">
    <source>
        <dbReference type="ARBA" id="ARBA00022553"/>
    </source>
</evidence>
<dbReference type="InterPro" id="IPR024598">
    <property type="entry name" value="SF3a60/Prp9_C"/>
</dbReference>
<dbReference type="Pfam" id="PF12171">
    <property type="entry name" value="zf-C2H2_jaz"/>
    <property type="match status" value="1"/>
</dbReference>
<dbReference type="PANTHER" id="PTHR12786">
    <property type="entry name" value="SPLICING FACTOR SF3A-RELATED"/>
    <property type="match status" value="1"/>
</dbReference>
<dbReference type="Pfam" id="PF11931">
    <property type="entry name" value="SF3a60_Prp9_C"/>
    <property type="match status" value="1"/>
</dbReference>
<dbReference type="InterPro" id="IPR022755">
    <property type="entry name" value="Znf_C2H2_jaz"/>
</dbReference>
<dbReference type="InterPro" id="IPR051421">
    <property type="entry name" value="RNA_Proc_DNA_Dmg_Regulator"/>
</dbReference>
<dbReference type="InterPro" id="IPR036236">
    <property type="entry name" value="Znf_C2H2_sf"/>
</dbReference>
<dbReference type="GO" id="GO:0008270">
    <property type="term" value="F:zinc ion binding"/>
    <property type="evidence" value="ECO:0007669"/>
    <property type="project" value="UniProtKB-KW"/>
</dbReference>
<dbReference type="GO" id="GO:0005681">
    <property type="term" value="C:spliceosomal complex"/>
    <property type="evidence" value="ECO:0007669"/>
    <property type="project" value="InterPro"/>
</dbReference>
<dbReference type="InterPro" id="IPR021966">
    <property type="entry name" value="SF3a60_bindingd"/>
</dbReference>
<evidence type="ECO:0000256" key="6">
    <source>
        <dbReference type="ARBA" id="ARBA00022833"/>
    </source>
</evidence>
<feature type="compositionally biased region" description="Basic and acidic residues" evidence="8">
    <location>
        <begin position="349"/>
        <end position="368"/>
    </location>
</feature>
<dbReference type="Proteomes" id="UP000310687">
    <property type="component" value="Unassembled WGS sequence"/>
</dbReference>
<dbReference type="SUPFAM" id="SSF57667">
    <property type="entry name" value="beta-beta-alpha zinc fingers"/>
    <property type="match status" value="1"/>
</dbReference>
<keyword evidence="4" id="KW-0479">Metal-binding</keyword>
<accession>A0A4S8XLV1</accession>
<evidence type="ECO:0000259" key="9">
    <source>
        <dbReference type="PROSITE" id="PS50171"/>
    </source>
</evidence>
<keyword evidence="7" id="KW-0539">Nucleus</keyword>
<dbReference type="PROSITE" id="PS50171">
    <property type="entry name" value="ZF_MATRIN"/>
    <property type="match status" value="1"/>
</dbReference>